<sequence>MAQPLTILIIDDCAEDRVAYRRYLQQDQEHYYTILEEASGEAAIKLCRRFQPDAILLDFLLPDQDGLEFLAELQKLVKGSMPAIVMLTGYGNEAIAVQAMKSGVYDYLVKGQTTAERLRSTMSSAILQAQLRQELYRSEEKLRESQKFIERIAETTPGILYVYDLVEQCNVYLNGQVSTLLGYTPEKIQALGKKFLIKLMHPDDLIKLPQLLQQFDSAMDEDILEHEYRMRHANGQWCWFCSRNSVFVRNRDGSPRQIVGTALDITARKQMEEELRSSNERFRLAAAAVNALIYEWDLVTDTVSRTEGLTRILGYSLEEVPSTLEWWHQQIHPEDKESLFQQFQHLAVSQNHYAFEYRVRHKNNQYLYVLDQGVITRNENGQPVRVVGSTTDITEQQLVLRDRQLAEAALRQSEAKFRRIVESNIVGIYFGDASGQIYEANDAFLGMLGYSRAELAAGSLRWDQMTPAEYQDLDQRKIQELQIYGACTPFEKEYLHKDGSRIPILLGLALIEGREEKGYAACFVLELTQSKRAEAALRQSEERYRQLSNVIPQLVWIKNNQGECEYVNQRWCSYTGLTLEQALGSGWQQVMYPDDIPAIQQAWMQAMKTGQTYELELRCRKHDGSYRWHLARGVPITDDQGQILRWFGTSTDIHDRKQLEAERDHLLQLEQVARAEAEAANRTKDEFVAMVSHDLRSPLNSILGWSQLLRSRQFDEATFTRALETIERNAQSQAKLLEDLLDMSRILRGKLQLEFCQVDLAAIIGVAIETAYPSAQAKNIQLESVIDQSIPLIRGDVNRLLQVLGNLLSNAIKFTPSQGQVTVQLTHTSTEAQITVADTGIGISAEFLPYVFERYHQAESQGKQGGLGLGLAIARHLIQLHGGTIHVTSPGEGLGATFTIKFPFYN</sequence>
<dbReference type="Gene3D" id="3.30.565.10">
    <property type="entry name" value="Histidine kinase-like ATPase, C-terminal domain"/>
    <property type="match status" value="1"/>
</dbReference>
<feature type="domain" description="PAS" evidence="10">
    <location>
        <begin position="145"/>
        <end position="222"/>
    </location>
</feature>
<dbReference type="InterPro" id="IPR005467">
    <property type="entry name" value="His_kinase_dom"/>
</dbReference>
<keyword evidence="13" id="KW-1185">Reference proteome</keyword>
<dbReference type="InterPro" id="IPR036097">
    <property type="entry name" value="HisK_dim/P_sf"/>
</dbReference>
<feature type="domain" description="PAC" evidence="11">
    <location>
        <begin position="353"/>
        <end position="405"/>
    </location>
</feature>
<dbReference type="SMART" id="SM00448">
    <property type="entry name" value="REC"/>
    <property type="match status" value="1"/>
</dbReference>
<dbReference type="Pfam" id="PF13426">
    <property type="entry name" value="PAS_9"/>
    <property type="match status" value="1"/>
</dbReference>
<evidence type="ECO:0000256" key="2">
    <source>
        <dbReference type="ARBA" id="ARBA00012438"/>
    </source>
</evidence>
<dbReference type="SUPFAM" id="SSF55874">
    <property type="entry name" value="ATPase domain of HSP90 chaperone/DNA topoisomerase II/histidine kinase"/>
    <property type="match status" value="1"/>
</dbReference>
<dbReference type="PRINTS" id="PR00344">
    <property type="entry name" value="BCTRLSENSOR"/>
</dbReference>
<evidence type="ECO:0000256" key="4">
    <source>
        <dbReference type="ARBA" id="ARBA00022679"/>
    </source>
</evidence>
<feature type="domain" description="Histidine kinase" evidence="8">
    <location>
        <begin position="690"/>
        <end position="906"/>
    </location>
</feature>
<evidence type="ECO:0000256" key="1">
    <source>
        <dbReference type="ARBA" id="ARBA00000085"/>
    </source>
</evidence>
<keyword evidence="5" id="KW-0418">Kinase</keyword>
<reference evidence="12 13" key="1">
    <citation type="journal article" date="2020" name="ISME J.">
        <title>Comparative genomics reveals insights into cyanobacterial evolution and habitat adaptation.</title>
        <authorList>
            <person name="Chen M.Y."/>
            <person name="Teng W.K."/>
            <person name="Zhao L."/>
            <person name="Hu C.X."/>
            <person name="Zhou Y.K."/>
            <person name="Han B.P."/>
            <person name="Song L.R."/>
            <person name="Shu W.S."/>
        </authorList>
    </citation>
    <scope>NUCLEOTIDE SEQUENCE [LARGE SCALE GENOMIC DNA]</scope>
    <source>
        <strain evidence="12 13">FACHB-119</strain>
    </source>
</reference>
<dbReference type="InterPro" id="IPR035965">
    <property type="entry name" value="PAS-like_dom_sf"/>
</dbReference>
<feature type="domain" description="PAS" evidence="10">
    <location>
        <begin position="540"/>
        <end position="610"/>
    </location>
</feature>
<protein>
    <recommendedName>
        <fullName evidence="2">histidine kinase</fullName>
        <ecNumber evidence="2">2.7.13.3</ecNumber>
    </recommendedName>
</protein>
<dbReference type="PROSITE" id="PS50110">
    <property type="entry name" value="RESPONSE_REGULATORY"/>
    <property type="match status" value="1"/>
</dbReference>
<dbReference type="CDD" id="cd00082">
    <property type="entry name" value="HisKA"/>
    <property type="match status" value="1"/>
</dbReference>
<dbReference type="InterPro" id="IPR003661">
    <property type="entry name" value="HisK_dim/P_dom"/>
</dbReference>
<evidence type="ECO:0000259" key="10">
    <source>
        <dbReference type="PROSITE" id="PS50112"/>
    </source>
</evidence>
<dbReference type="SMART" id="SM00387">
    <property type="entry name" value="HATPase_c"/>
    <property type="match status" value="1"/>
</dbReference>
<feature type="domain" description="Response regulatory" evidence="9">
    <location>
        <begin position="6"/>
        <end position="125"/>
    </location>
</feature>
<dbReference type="CDD" id="cd00130">
    <property type="entry name" value="PAS"/>
    <property type="match status" value="4"/>
</dbReference>
<dbReference type="SUPFAM" id="SSF52172">
    <property type="entry name" value="CheY-like"/>
    <property type="match status" value="1"/>
</dbReference>
<dbReference type="InterPro" id="IPR000014">
    <property type="entry name" value="PAS"/>
</dbReference>
<dbReference type="PANTHER" id="PTHR43304">
    <property type="entry name" value="PHYTOCHROME-LIKE PROTEIN CPH1"/>
    <property type="match status" value="1"/>
</dbReference>
<dbReference type="InterPro" id="IPR000700">
    <property type="entry name" value="PAS-assoc_C"/>
</dbReference>
<organism evidence="12 13">
    <name type="scientific">Anabaena azotica FACHB-119</name>
    <dbReference type="NCBI Taxonomy" id="947527"/>
    <lineage>
        <taxon>Bacteria</taxon>
        <taxon>Bacillati</taxon>
        <taxon>Cyanobacteriota</taxon>
        <taxon>Cyanophyceae</taxon>
        <taxon>Nostocales</taxon>
        <taxon>Nostocaceae</taxon>
        <taxon>Anabaena</taxon>
        <taxon>Anabaena azotica</taxon>
    </lineage>
</organism>
<dbReference type="NCBIfam" id="TIGR00229">
    <property type="entry name" value="sensory_box"/>
    <property type="match status" value="4"/>
</dbReference>
<dbReference type="Gene3D" id="1.10.287.130">
    <property type="match status" value="1"/>
</dbReference>
<dbReference type="Pfam" id="PF00072">
    <property type="entry name" value="Response_reg"/>
    <property type="match status" value="1"/>
</dbReference>
<dbReference type="Gene3D" id="3.30.450.20">
    <property type="entry name" value="PAS domain"/>
    <property type="match status" value="4"/>
</dbReference>
<dbReference type="Pfam" id="PF00512">
    <property type="entry name" value="HisKA"/>
    <property type="match status" value="1"/>
</dbReference>
<dbReference type="Pfam" id="PF08447">
    <property type="entry name" value="PAS_3"/>
    <property type="match status" value="3"/>
</dbReference>
<dbReference type="CDD" id="cd00075">
    <property type="entry name" value="HATPase"/>
    <property type="match status" value="1"/>
</dbReference>
<keyword evidence="6" id="KW-0902">Two-component regulatory system</keyword>
<evidence type="ECO:0000259" key="9">
    <source>
        <dbReference type="PROSITE" id="PS50110"/>
    </source>
</evidence>
<dbReference type="EC" id="2.7.13.3" evidence="2"/>
<dbReference type="InterPro" id="IPR036890">
    <property type="entry name" value="HATPase_C_sf"/>
</dbReference>
<dbReference type="SMART" id="SM00086">
    <property type="entry name" value="PAC"/>
    <property type="match status" value="4"/>
</dbReference>
<dbReference type="PROSITE" id="PS50109">
    <property type="entry name" value="HIS_KIN"/>
    <property type="match status" value="1"/>
</dbReference>
<dbReference type="InterPro" id="IPR003594">
    <property type="entry name" value="HATPase_dom"/>
</dbReference>
<dbReference type="PROSITE" id="PS50112">
    <property type="entry name" value="PAS"/>
    <property type="match status" value="4"/>
</dbReference>
<keyword evidence="4" id="KW-0808">Transferase</keyword>
<dbReference type="PROSITE" id="PS50113">
    <property type="entry name" value="PAC"/>
    <property type="match status" value="3"/>
</dbReference>
<dbReference type="SMART" id="SM00091">
    <property type="entry name" value="PAS"/>
    <property type="match status" value="4"/>
</dbReference>
<feature type="domain" description="PAS" evidence="10">
    <location>
        <begin position="278"/>
        <end position="350"/>
    </location>
</feature>
<dbReference type="InterPro" id="IPR001789">
    <property type="entry name" value="Sig_transdc_resp-reg_receiver"/>
</dbReference>
<dbReference type="Proteomes" id="UP000661112">
    <property type="component" value="Unassembled WGS sequence"/>
</dbReference>
<gene>
    <name evidence="12" type="ORF">H6G83_14505</name>
</gene>
<dbReference type="InterPro" id="IPR011006">
    <property type="entry name" value="CheY-like_superfamily"/>
</dbReference>
<dbReference type="InterPro" id="IPR052162">
    <property type="entry name" value="Sensor_kinase/Photoreceptor"/>
</dbReference>
<dbReference type="Pfam" id="PF02518">
    <property type="entry name" value="HATPase_c"/>
    <property type="match status" value="1"/>
</dbReference>
<feature type="domain" description="PAC" evidence="11">
    <location>
        <begin position="224"/>
        <end position="277"/>
    </location>
</feature>
<evidence type="ECO:0000313" key="13">
    <source>
        <dbReference type="Proteomes" id="UP000661112"/>
    </source>
</evidence>
<dbReference type="SMART" id="SM00388">
    <property type="entry name" value="HisKA"/>
    <property type="match status" value="1"/>
</dbReference>
<dbReference type="EMBL" id="JACJSG010000017">
    <property type="protein sequence ID" value="MBD2501799.1"/>
    <property type="molecule type" value="Genomic_DNA"/>
</dbReference>
<evidence type="ECO:0000259" key="11">
    <source>
        <dbReference type="PROSITE" id="PS50113"/>
    </source>
</evidence>
<dbReference type="CDD" id="cd00156">
    <property type="entry name" value="REC"/>
    <property type="match status" value="1"/>
</dbReference>
<proteinExistence type="predicted"/>
<keyword evidence="3 7" id="KW-0597">Phosphoprotein</keyword>
<name>A0ABR8D523_9NOST</name>
<dbReference type="InterPro" id="IPR001610">
    <property type="entry name" value="PAC"/>
</dbReference>
<dbReference type="Gene3D" id="3.40.50.2300">
    <property type="match status" value="1"/>
</dbReference>
<feature type="domain" description="PAC" evidence="11">
    <location>
        <begin position="613"/>
        <end position="665"/>
    </location>
</feature>
<accession>A0ABR8D523</accession>
<dbReference type="InterPro" id="IPR013655">
    <property type="entry name" value="PAS_fold_3"/>
</dbReference>
<evidence type="ECO:0000259" key="8">
    <source>
        <dbReference type="PROSITE" id="PS50109"/>
    </source>
</evidence>
<evidence type="ECO:0000256" key="6">
    <source>
        <dbReference type="ARBA" id="ARBA00023012"/>
    </source>
</evidence>
<dbReference type="SUPFAM" id="SSF47384">
    <property type="entry name" value="Homodimeric domain of signal transducing histidine kinase"/>
    <property type="match status" value="1"/>
</dbReference>
<dbReference type="InterPro" id="IPR004358">
    <property type="entry name" value="Sig_transdc_His_kin-like_C"/>
</dbReference>
<feature type="domain" description="PAS" evidence="10">
    <location>
        <begin position="413"/>
        <end position="485"/>
    </location>
</feature>
<evidence type="ECO:0000256" key="5">
    <source>
        <dbReference type="ARBA" id="ARBA00022777"/>
    </source>
</evidence>
<evidence type="ECO:0000256" key="7">
    <source>
        <dbReference type="PROSITE-ProRule" id="PRU00169"/>
    </source>
</evidence>
<evidence type="ECO:0000256" key="3">
    <source>
        <dbReference type="ARBA" id="ARBA00022553"/>
    </source>
</evidence>
<evidence type="ECO:0000313" key="12">
    <source>
        <dbReference type="EMBL" id="MBD2501799.1"/>
    </source>
</evidence>
<feature type="modified residue" description="4-aspartylphosphate" evidence="7">
    <location>
        <position position="58"/>
    </location>
</feature>
<dbReference type="SUPFAM" id="SSF55785">
    <property type="entry name" value="PYP-like sensor domain (PAS domain)"/>
    <property type="match status" value="4"/>
</dbReference>
<dbReference type="PANTHER" id="PTHR43304:SF1">
    <property type="entry name" value="PAC DOMAIN-CONTAINING PROTEIN"/>
    <property type="match status" value="1"/>
</dbReference>
<comment type="catalytic activity">
    <reaction evidence="1">
        <text>ATP + protein L-histidine = ADP + protein N-phospho-L-histidine.</text>
        <dbReference type="EC" id="2.7.13.3"/>
    </reaction>
</comment>
<comment type="caution">
    <text evidence="12">The sequence shown here is derived from an EMBL/GenBank/DDBJ whole genome shotgun (WGS) entry which is preliminary data.</text>
</comment>
<dbReference type="RefSeq" id="WP_190473339.1">
    <property type="nucleotide sequence ID" value="NZ_JACJSG010000017.1"/>
</dbReference>